<dbReference type="Proteomes" id="UP000886885">
    <property type="component" value="Chromosome 1A"/>
</dbReference>
<evidence type="ECO:0000259" key="10">
    <source>
        <dbReference type="PROSITE" id="PS50102"/>
    </source>
</evidence>
<evidence type="ECO:0000313" key="12">
    <source>
        <dbReference type="Proteomes" id="UP000886885"/>
    </source>
</evidence>
<evidence type="ECO:0000256" key="1">
    <source>
        <dbReference type="ARBA" id="ARBA00004123"/>
    </source>
</evidence>
<protein>
    <recommendedName>
        <fullName evidence="10">RRM domain-containing protein</fullName>
    </recommendedName>
</protein>
<feature type="domain" description="RRM" evidence="10">
    <location>
        <begin position="222"/>
        <end position="299"/>
    </location>
</feature>
<evidence type="ECO:0000313" key="11">
    <source>
        <dbReference type="EMBL" id="KAG6792403.1"/>
    </source>
</evidence>
<feature type="domain" description="RRM" evidence="10">
    <location>
        <begin position="105"/>
        <end position="174"/>
    </location>
</feature>
<keyword evidence="5" id="KW-0677">Repeat</keyword>
<keyword evidence="7" id="KW-0539">Nucleus</keyword>
<comment type="similarity">
    <text evidence="3">Belongs to the polyadenylate-binding protein type-1 family.</text>
</comment>
<evidence type="ECO:0000256" key="2">
    <source>
        <dbReference type="ARBA" id="ARBA00004496"/>
    </source>
</evidence>
<dbReference type="OrthoDB" id="19742at2759"/>
<feature type="domain" description="RRM" evidence="10">
    <location>
        <begin position="17"/>
        <end position="95"/>
    </location>
</feature>
<dbReference type="InterPro" id="IPR000504">
    <property type="entry name" value="RRM_dom"/>
</dbReference>
<evidence type="ECO:0000256" key="9">
    <source>
        <dbReference type="PROSITE-ProRule" id="PRU00176"/>
    </source>
</evidence>
<dbReference type="GO" id="GO:0005634">
    <property type="term" value="C:nucleus"/>
    <property type="evidence" value="ECO:0007669"/>
    <property type="project" value="UniProtKB-SubCell"/>
</dbReference>
<keyword evidence="6 9" id="KW-0694">RNA-binding</keyword>
<evidence type="ECO:0000256" key="8">
    <source>
        <dbReference type="ARBA" id="ARBA00054110"/>
    </source>
</evidence>
<evidence type="ECO:0000256" key="4">
    <source>
        <dbReference type="ARBA" id="ARBA00022490"/>
    </source>
</evidence>
<dbReference type="Pfam" id="PF00076">
    <property type="entry name" value="RRM_1"/>
    <property type="match status" value="4"/>
</dbReference>
<dbReference type="InterPro" id="IPR050502">
    <property type="entry name" value="Euk_RNA-bind_prot"/>
</dbReference>
<feature type="domain" description="RRM" evidence="10">
    <location>
        <begin position="325"/>
        <end position="402"/>
    </location>
</feature>
<evidence type="ECO:0000256" key="7">
    <source>
        <dbReference type="ARBA" id="ARBA00023242"/>
    </source>
</evidence>
<gene>
    <name evidence="11" type="ORF">POTOM_001551</name>
</gene>
<dbReference type="EMBL" id="JAAWWB010000001">
    <property type="protein sequence ID" value="KAG6792403.1"/>
    <property type="molecule type" value="Genomic_DNA"/>
</dbReference>
<dbReference type="InterPro" id="IPR003954">
    <property type="entry name" value="RRM_euk-type"/>
</dbReference>
<keyword evidence="4" id="KW-0963">Cytoplasm</keyword>
<evidence type="ECO:0000256" key="5">
    <source>
        <dbReference type="ARBA" id="ARBA00022737"/>
    </source>
</evidence>
<dbReference type="PANTHER" id="PTHR48025:SF1">
    <property type="entry name" value="RRM DOMAIN-CONTAINING PROTEIN"/>
    <property type="match status" value="1"/>
</dbReference>
<proteinExistence type="inferred from homology"/>
<dbReference type="AlphaFoldDB" id="A0A8X8DI84"/>
<dbReference type="GO" id="GO:0005737">
    <property type="term" value="C:cytoplasm"/>
    <property type="evidence" value="ECO:0007669"/>
    <property type="project" value="UniProtKB-SubCell"/>
</dbReference>
<sequence>MTAAMASWKQQVLQRGASLYVGDLDPEVTETDLRAAFYHVCPISSLRLCRCRLTGKSLCYAYVNLYSHAQASRALGLLNHTNLKGKPMRIMWCQRDPFARKTGFANLFVKNLDFSISSSCLESIFSKYGTILSCKVAGENGRNKGFGFVQFESQDSALAAQTALHDTMLGGKKLVSSTICINLLICHFMYLMIEQLHFYLRHVCKFVKKTERTAAAPCEVFTNLYVKNLDETITEDGLKDMFSVVGDVSSVAIMMDHEGKSKHFGFVNFKSPDDAKKAVDIMNGSVVGSKTLFVGKAQRKSERTMILKQEYKDLQIRSAEKLRASNLYVKNLNVDIDDKKLKDVFSAYGKILSVKVICHNDGTSKQFGFVCFASPAEANKALVALNGALLEGKILHVAKAQWKKDHHQEWHNFSGQNQPQSFYPSNCTTVSSAIHPLHFNFDRSTHLPFLHHPMFCQHFGAHFGVQQHVCYYHSKTFALT</sequence>
<dbReference type="SMART" id="SM00360">
    <property type="entry name" value="RRM"/>
    <property type="match status" value="4"/>
</dbReference>
<comment type="subcellular location">
    <subcellularLocation>
        <location evidence="2">Cytoplasm</location>
    </subcellularLocation>
    <subcellularLocation>
        <location evidence="1">Nucleus</location>
    </subcellularLocation>
</comment>
<accession>A0A8X8DI84</accession>
<dbReference type="GO" id="GO:0003729">
    <property type="term" value="F:mRNA binding"/>
    <property type="evidence" value="ECO:0007669"/>
    <property type="project" value="TreeGrafter"/>
</dbReference>
<dbReference type="FunFam" id="3.30.70.330:FF:000651">
    <property type="entry name" value="Poly(A) binding protein cytoplasmic 1 like"/>
    <property type="match status" value="2"/>
</dbReference>
<dbReference type="SMART" id="SM00361">
    <property type="entry name" value="RRM_1"/>
    <property type="match status" value="3"/>
</dbReference>
<comment type="caution">
    <text evidence="11">The sequence shown here is derived from an EMBL/GenBank/DDBJ whole genome shotgun (WGS) entry which is preliminary data.</text>
</comment>
<organism evidence="11 12">
    <name type="scientific">Populus tomentosa</name>
    <name type="common">Chinese white poplar</name>
    <dbReference type="NCBI Taxonomy" id="118781"/>
    <lineage>
        <taxon>Eukaryota</taxon>
        <taxon>Viridiplantae</taxon>
        <taxon>Streptophyta</taxon>
        <taxon>Embryophyta</taxon>
        <taxon>Tracheophyta</taxon>
        <taxon>Spermatophyta</taxon>
        <taxon>Magnoliopsida</taxon>
        <taxon>eudicotyledons</taxon>
        <taxon>Gunneridae</taxon>
        <taxon>Pentapetalae</taxon>
        <taxon>rosids</taxon>
        <taxon>fabids</taxon>
        <taxon>Malpighiales</taxon>
        <taxon>Salicaceae</taxon>
        <taxon>Saliceae</taxon>
        <taxon>Populus</taxon>
    </lineage>
</organism>
<reference evidence="11" key="1">
    <citation type="journal article" date="2020" name="bioRxiv">
        <title>Hybrid origin of Populus tomentosa Carr. identified through genome sequencing and phylogenomic analysis.</title>
        <authorList>
            <person name="An X."/>
            <person name="Gao K."/>
            <person name="Chen Z."/>
            <person name="Li J."/>
            <person name="Yang X."/>
            <person name="Yang X."/>
            <person name="Zhou J."/>
            <person name="Guo T."/>
            <person name="Zhao T."/>
            <person name="Huang S."/>
            <person name="Miao D."/>
            <person name="Khan W.U."/>
            <person name="Rao P."/>
            <person name="Ye M."/>
            <person name="Lei B."/>
            <person name="Liao W."/>
            <person name="Wang J."/>
            <person name="Ji L."/>
            <person name="Li Y."/>
            <person name="Guo B."/>
            <person name="Mustafa N.S."/>
            <person name="Li S."/>
            <person name="Yun Q."/>
            <person name="Keller S.R."/>
            <person name="Mao J."/>
            <person name="Zhang R."/>
            <person name="Strauss S.H."/>
        </authorList>
    </citation>
    <scope>NUCLEOTIDE SEQUENCE</scope>
    <source>
        <strain evidence="11">GM15</strain>
        <tissue evidence="11">Leaf</tissue>
    </source>
</reference>
<comment type="function">
    <text evidence="8">Binds the poly(A) tail of mRNA. Appears to be an important mediator of the multiple roles of the poly(A) tail in mRNA biogenesis, stability and translation.</text>
</comment>
<evidence type="ECO:0000256" key="3">
    <source>
        <dbReference type="ARBA" id="ARBA00008557"/>
    </source>
</evidence>
<name>A0A8X8DI84_POPTO</name>
<evidence type="ECO:0000256" key="6">
    <source>
        <dbReference type="ARBA" id="ARBA00022884"/>
    </source>
</evidence>
<dbReference type="PROSITE" id="PS50102">
    <property type="entry name" value="RRM"/>
    <property type="match status" value="4"/>
</dbReference>
<dbReference type="PANTHER" id="PTHR48025">
    <property type="entry name" value="OS02G0815200 PROTEIN"/>
    <property type="match status" value="1"/>
</dbReference>
<keyword evidence="12" id="KW-1185">Reference proteome</keyword>